<organism evidence="2">
    <name type="scientific">Cucumis melo</name>
    <name type="common">Muskmelon</name>
    <dbReference type="NCBI Taxonomy" id="3656"/>
    <lineage>
        <taxon>Eukaryota</taxon>
        <taxon>Viridiplantae</taxon>
        <taxon>Streptophyta</taxon>
        <taxon>Embryophyta</taxon>
        <taxon>Tracheophyta</taxon>
        <taxon>Spermatophyta</taxon>
        <taxon>Magnoliopsida</taxon>
        <taxon>eudicotyledons</taxon>
        <taxon>Gunneridae</taxon>
        <taxon>Pentapetalae</taxon>
        <taxon>rosids</taxon>
        <taxon>fabids</taxon>
        <taxon>Cucurbitales</taxon>
        <taxon>Cucurbitaceae</taxon>
        <taxon>Benincaseae</taxon>
        <taxon>Cucumis</taxon>
    </lineage>
</organism>
<reference evidence="2" key="1">
    <citation type="submission" date="2023-03" db="UniProtKB">
        <authorList>
            <consortium name="EnsemblPlants"/>
        </authorList>
    </citation>
    <scope>IDENTIFICATION</scope>
</reference>
<name>A0A9I9EM43_CUCME</name>
<proteinExistence type="predicted"/>
<keyword evidence="1" id="KW-0812">Transmembrane</keyword>
<dbReference type="AlphaFoldDB" id="A0A9I9EM43"/>
<sequence length="118" mass="13628">MPWNVMTQYNTEATQKFDKKNSQSQEPVSCFPSFYQHAFQLLEVEPVLLQVLVLLFPYEAVGFSFVRILQQAAFARLLQLSSVILTFLIPPHVPKDRIQQEQSGGLEAHLIRYPKLIH</sequence>
<keyword evidence="1" id="KW-1133">Transmembrane helix</keyword>
<dbReference type="EnsemblPlants" id="MELO3C035696.2.1">
    <property type="protein sequence ID" value="MELO3C035696.2.1"/>
    <property type="gene ID" value="MELO3C035696.2"/>
</dbReference>
<evidence type="ECO:0000313" key="2">
    <source>
        <dbReference type="EnsemblPlants" id="MELO3C035696.2.1"/>
    </source>
</evidence>
<protein>
    <submittedName>
        <fullName evidence="2">Uncharacterized protein</fullName>
    </submittedName>
</protein>
<keyword evidence="1" id="KW-0472">Membrane</keyword>
<accession>A0A9I9EM43</accession>
<evidence type="ECO:0000256" key="1">
    <source>
        <dbReference type="SAM" id="Phobius"/>
    </source>
</evidence>
<dbReference type="Gramene" id="MELO3C035696.2.1">
    <property type="protein sequence ID" value="MELO3C035696.2.1"/>
    <property type="gene ID" value="MELO3C035696.2"/>
</dbReference>
<feature type="transmembrane region" description="Helical" evidence="1">
    <location>
        <begin position="47"/>
        <end position="66"/>
    </location>
</feature>